<dbReference type="Pfam" id="PF01066">
    <property type="entry name" value="CDP-OH_P_transf"/>
    <property type="match status" value="1"/>
</dbReference>
<dbReference type="Proteomes" id="UP000199053">
    <property type="component" value="Unassembled WGS sequence"/>
</dbReference>
<dbReference type="EMBL" id="FNGA01000003">
    <property type="protein sequence ID" value="SDL12937.1"/>
    <property type="molecule type" value="Genomic_DNA"/>
</dbReference>
<dbReference type="Gene3D" id="1.20.120.1760">
    <property type="match status" value="1"/>
</dbReference>
<evidence type="ECO:0000256" key="15">
    <source>
        <dbReference type="RuleBase" id="RU003750"/>
    </source>
</evidence>
<dbReference type="EC" id="2.7.8.5" evidence="4"/>
<feature type="transmembrane region" description="Helical" evidence="16">
    <location>
        <begin position="158"/>
        <end position="175"/>
    </location>
</feature>
<gene>
    <name evidence="17" type="ORF">SAMN05660337_2189</name>
</gene>
<evidence type="ECO:0000256" key="10">
    <source>
        <dbReference type="ARBA" id="ARBA00023098"/>
    </source>
</evidence>
<proteinExistence type="inferred from homology"/>
<evidence type="ECO:0000313" key="17">
    <source>
        <dbReference type="EMBL" id="SDL12937.1"/>
    </source>
</evidence>
<evidence type="ECO:0000256" key="8">
    <source>
        <dbReference type="ARBA" id="ARBA00022692"/>
    </source>
</evidence>
<evidence type="ECO:0000256" key="4">
    <source>
        <dbReference type="ARBA" id="ARBA00013170"/>
    </source>
</evidence>
<comment type="catalytic activity">
    <reaction evidence="14">
        <text>a CDP-1,2-diacyl-sn-glycerol + sn-glycerol 3-phosphate = a 1,2-diacyl-sn-glycero-3-phospho-(1'-sn-glycero-3'-phosphate) + CMP + H(+)</text>
        <dbReference type="Rhea" id="RHEA:12593"/>
        <dbReference type="ChEBI" id="CHEBI:15378"/>
        <dbReference type="ChEBI" id="CHEBI:57597"/>
        <dbReference type="ChEBI" id="CHEBI:58332"/>
        <dbReference type="ChEBI" id="CHEBI:60110"/>
        <dbReference type="ChEBI" id="CHEBI:60377"/>
        <dbReference type="EC" id="2.7.8.5"/>
    </reaction>
</comment>
<evidence type="ECO:0000256" key="12">
    <source>
        <dbReference type="ARBA" id="ARBA00023209"/>
    </source>
</evidence>
<dbReference type="PANTHER" id="PTHR14269">
    <property type="entry name" value="CDP-DIACYLGLYCEROL--GLYCEROL-3-PHOSPHATE 3-PHOSPHATIDYLTRANSFERASE-RELATED"/>
    <property type="match status" value="1"/>
</dbReference>
<keyword evidence="10" id="KW-0443">Lipid metabolism</keyword>
<dbReference type="AlphaFoldDB" id="A0A1G9HIZ5"/>
<evidence type="ECO:0000256" key="2">
    <source>
        <dbReference type="ARBA" id="ARBA00005042"/>
    </source>
</evidence>
<keyword evidence="6" id="KW-0444">Lipid biosynthesis</keyword>
<evidence type="ECO:0000256" key="11">
    <source>
        <dbReference type="ARBA" id="ARBA00023136"/>
    </source>
</evidence>
<dbReference type="PIRSF" id="PIRSF000847">
    <property type="entry name" value="Phos_ph_gly_syn"/>
    <property type="match status" value="1"/>
</dbReference>
<evidence type="ECO:0000256" key="14">
    <source>
        <dbReference type="ARBA" id="ARBA00048586"/>
    </source>
</evidence>
<feature type="transmembrane region" description="Helical" evidence="16">
    <location>
        <begin position="12"/>
        <end position="29"/>
    </location>
</feature>
<evidence type="ECO:0000256" key="16">
    <source>
        <dbReference type="SAM" id="Phobius"/>
    </source>
</evidence>
<dbReference type="InterPro" id="IPR050324">
    <property type="entry name" value="CDP-alcohol_PTase-I"/>
</dbReference>
<evidence type="ECO:0000256" key="5">
    <source>
        <dbReference type="ARBA" id="ARBA00014944"/>
    </source>
</evidence>
<feature type="transmembrane region" description="Helical" evidence="16">
    <location>
        <begin position="95"/>
        <end position="114"/>
    </location>
</feature>
<evidence type="ECO:0000256" key="1">
    <source>
        <dbReference type="ARBA" id="ARBA00004141"/>
    </source>
</evidence>
<comment type="pathway">
    <text evidence="2">Phospholipid metabolism; phosphatidylglycerol biosynthesis; phosphatidylglycerol from CDP-diacylglycerol: step 1/2.</text>
</comment>
<dbReference type="RefSeq" id="WP_092161019.1">
    <property type="nucleotide sequence ID" value="NZ_FNGA01000003.1"/>
</dbReference>
<feature type="transmembrane region" description="Helical" evidence="16">
    <location>
        <begin position="126"/>
        <end position="146"/>
    </location>
</feature>
<reference evidence="18" key="1">
    <citation type="submission" date="2016-10" db="EMBL/GenBank/DDBJ databases">
        <authorList>
            <person name="Varghese N."/>
            <person name="Submissions S."/>
        </authorList>
    </citation>
    <scope>NUCLEOTIDE SEQUENCE [LARGE SCALE GENOMIC DNA]</scope>
    <source>
        <strain evidence="18">DSM 16995</strain>
    </source>
</reference>
<evidence type="ECO:0000256" key="6">
    <source>
        <dbReference type="ARBA" id="ARBA00022516"/>
    </source>
</evidence>
<comment type="similarity">
    <text evidence="3 15">Belongs to the CDP-alcohol phosphatidyltransferase class-I family.</text>
</comment>
<keyword evidence="7 15" id="KW-0808">Transferase</keyword>
<keyword evidence="12" id="KW-0594">Phospholipid biosynthesis</keyword>
<dbReference type="OrthoDB" id="9796672at2"/>
<feature type="transmembrane region" description="Helical" evidence="16">
    <location>
        <begin position="70"/>
        <end position="89"/>
    </location>
</feature>
<keyword evidence="8 16" id="KW-0812">Transmembrane</keyword>
<sequence length="195" mass="22207">MTRQKNWNIPNLITIFRILLTLGFVFLYLDHNFLWAWILFLVAGFSDALDGFLARILNQRTSLGAMLDPLADKFLIITSFLCLAIQGLIPSWLALLVVLRDTIIVGGLFFLKSYGVDVQKKINPLIISKLTTALQLLLIFSVLSRLSFDLDFFEIEYVLEWATALFTFISGVVYIKQGFAMFFAKKQECKNPGSH</sequence>
<organism evidence="17 18">
    <name type="scientific">Maridesulfovibrio ferrireducens</name>
    <dbReference type="NCBI Taxonomy" id="246191"/>
    <lineage>
        <taxon>Bacteria</taxon>
        <taxon>Pseudomonadati</taxon>
        <taxon>Thermodesulfobacteriota</taxon>
        <taxon>Desulfovibrionia</taxon>
        <taxon>Desulfovibrionales</taxon>
        <taxon>Desulfovibrionaceae</taxon>
        <taxon>Maridesulfovibrio</taxon>
    </lineage>
</organism>
<dbReference type="InterPro" id="IPR043130">
    <property type="entry name" value="CDP-OH_PTrfase_TM_dom"/>
</dbReference>
<keyword evidence="13" id="KW-1208">Phospholipid metabolism</keyword>
<evidence type="ECO:0000256" key="13">
    <source>
        <dbReference type="ARBA" id="ARBA00023264"/>
    </source>
</evidence>
<dbReference type="STRING" id="246191.SAMN05660337_2189"/>
<dbReference type="GO" id="GO:0016020">
    <property type="term" value="C:membrane"/>
    <property type="evidence" value="ECO:0007669"/>
    <property type="project" value="UniProtKB-SubCell"/>
</dbReference>
<dbReference type="GO" id="GO:0046474">
    <property type="term" value="P:glycerophospholipid biosynthetic process"/>
    <property type="evidence" value="ECO:0007669"/>
    <property type="project" value="TreeGrafter"/>
</dbReference>
<dbReference type="InterPro" id="IPR000462">
    <property type="entry name" value="CDP-OH_P_trans"/>
</dbReference>
<evidence type="ECO:0000256" key="9">
    <source>
        <dbReference type="ARBA" id="ARBA00022989"/>
    </source>
</evidence>
<evidence type="ECO:0000256" key="3">
    <source>
        <dbReference type="ARBA" id="ARBA00010441"/>
    </source>
</evidence>
<evidence type="ECO:0000256" key="7">
    <source>
        <dbReference type="ARBA" id="ARBA00022679"/>
    </source>
</evidence>
<dbReference type="GO" id="GO:0008444">
    <property type="term" value="F:CDP-diacylglycerol-glycerol-3-phosphate 3-phosphatidyltransferase activity"/>
    <property type="evidence" value="ECO:0007669"/>
    <property type="project" value="UniProtKB-EC"/>
</dbReference>
<name>A0A1G9HIZ5_9BACT</name>
<feature type="transmembrane region" description="Helical" evidence="16">
    <location>
        <begin position="35"/>
        <end position="58"/>
    </location>
</feature>
<dbReference type="PANTHER" id="PTHR14269:SF11">
    <property type="entry name" value="CDP-DIACYLGLYCEROL--GLYCEROL-3-PHOSPHATE 3-PHOSPHATIDYLTRANSFERASE"/>
    <property type="match status" value="1"/>
</dbReference>
<comment type="subcellular location">
    <subcellularLocation>
        <location evidence="1">Membrane</location>
        <topology evidence="1">Multi-pass membrane protein</topology>
    </subcellularLocation>
</comment>
<dbReference type="PROSITE" id="PS00379">
    <property type="entry name" value="CDP_ALCOHOL_P_TRANSF"/>
    <property type="match status" value="1"/>
</dbReference>
<dbReference type="InterPro" id="IPR048254">
    <property type="entry name" value="CDP_ALCOHOL_P_TRANSF_CS"/>
</dbReference>
<keyword evidence="9 16" id="KW-1133">Transmembrane helix</keyword>
<accession>A0A1G9HIZ5</accession>
<keyword evidence="18" id="KW-1185">Reference proteome</keyword>
<protein>
    <recommendedName>
        <fullName evidence="5">CDP-diacylglycerol--glycerol-3-phosphate 3-phosphatidyltransferase</fullName>
        <ecNumber evidence="4">2.7.8.5</ecNumber>
    </recommendedName>
</protein>
<evidence type="ECO:0000313" key="18">
    <source>
        <dbReference type="Proteomes" id="UP000199053"/>
    </source>
</evidence>
<dbReference type="InterPro" id="IPR004570">
    <property type="entry name" value="Phosphatidylglycerol_P_synth"/>
</dbReference>
<keyword evidence="11 16" id="KW-0472">Membrane</keyword>